<sequence length="375" mass="42249">MADFQVIIVGAGLAGLTAAIHLSRAGKRVLLIEKKAYPRHKVCGEYLSNEVIPYLHSLDIDLEKDLNPVKIHKLLYSTQNAKSIETSLNLGGMGLSRYALDDFLFKKAEENGAETLIESVENINFENDEFTLKLSSGKQLKTPIVLGAFGKRSNLDKSLGREFIQEKSSWLAIKSHYEKPEFPPDLVALHNFEGGYCGLSKTETGAVNACYMVSYKSFKKYRNTEEFKEKVLFQNAYLKGFFKKAKPLFEKDLSIAQISFHKKSLINNHILMLGDATGLIHPLCGNGMAMAIHSGKIASEAVLNNFHGNNLDRKNLENQYRQNWNTHFEIRLKTGRILQKILINPFLASTSQQLVKKFPYLLEKIISKTHGQPIV</sequence>
<dbReference type="SUPFAM" id="SSF51905">
    <property type="entry name" value="FAD/NAD(P)-binding domain"/>
    <property type="match status" value="1"/>
</dbReference>
<dbReference type="AlphaFoldDB" id="A0A1I2KAL1"/>
<feature type="domain" description="FAD-binding" evidence="1">
    <location>
        <begin position="4"/>
        <end position="293"/>
    </location>
</feature>
<evidence type="ECO:0000313" key="3">
    <source>
        <dbReference type="Proteomes" id="UP000199116"/>
    </source>
</evidence>
<dbReference type="Proteomes" id="UP000199116">
    <property type="component" value="Unassembled WGS sequence"/>
</dbReference>
<proteinExistence type="predicted"/>
<protein>
    <recommendedName>
        <fullName evidence="1">FAD-binding domain-containing protein</fullName>
    </recommendedName>
</protein>
<evidence type="ECO:0000259" key="1">
    <source>
        <dbReference type="Pfam" id="PF01494"/>
    </source>
</evidence>
<reference evidence="3" key="1">
    <citation type="submission" date="2016-10" db="EMBL/GenBank/DDBJ databases">
        <authorList>
            <person name="Varghese N."/>
            <person name="Submissions S."/>
        </authorList>
    </citation>
    <scope>NUCLEOTIDE SEQUENCE [LARGE SCALE GENOMIC DNA]</scope>
    <source>
        <strain evidence="3">DSM 23515</strain>
    </source>
</reference>
<dbReference type="PRINTS" id="PR00420">
    <property type="entry name" value="RNGMNOXGNASE"/>
</dbReference>
<dbReference type="Pfam" id="PF01494">
    <property type="entry name" value="FAD_binding_3"/>
    <property type="match status" value="1"/>
</dbReference>
<organism evidence="2 3">
    <name type="scientific">Salegentibacter agarivorans</name>
    <dbReference type="NCBI Taxonomy" id="345907"/>
    <lineage>
        <taxon>Bacteria</taxon>
        <taxon>Pseudomonadati</taxon>
        <taxon>Bacteroidota</taxon>
        <taxon>Flavobacteriia</taxon>
        <taxon>Flavobacteriales</taxon>
        <taxon>Flavobacteriaceae</taxon>
        <taxon>Salegentibacter</taxon>
    </lineage>
</organism>
<evidence type="ECO:0000313" key="2">
    <source>
        <dbReference type="EMBL" id="SFF63483.1"/>
    </source>
</evidence>
<gene>
    <name evidence="2" type="ORF">SAMN04488033_102186</name>
</gene>
<dbReference type="PANTHER" id="PTHR42685:SF22">
    <property type="entry name" value="CONDITIONED MEDIUM FACTOR RECEPTOR 1"/>
    <property type="match status" value="1"/>
</dbReference>
<dbReference type="InterPro" id="IPR002938">
    <property type="entry name" value="FAD-bd"/>
</dbReference>
<dbReference type="GO" id="GO:0071949">
    <property type="term" value="F:FAD binding"/>
    <property type="evidence" value="ECO:0007669"/>
    <property type="project" value="InterPro"/>
</dbReference>
<dbReference type="Gene3D" id="3.50.50.60">
    <property type="entry name" value="FAD/NAD(P)-binding domain"/>
    <property type="match status" value="1"/>
</dbReference>
<keyword evidence="3" id="KW-1185">Reference proteome</keyword>
<dbReference type="RefSeq" id="WP_075326850.1">
    <property type="nucleotide sequence ID" value="NZ_FOOH01000002.1"/>
</dbReference>
<dbReference type="EMBL" id="FOOH01000002">
    <property type="protein sequence ID" value="SFF63483.1"/>
    <property type="molecule type" value="Genomic_DNA"/>
</dbReference>
<dbReference type="PANTHER" id="PTHR42685">
    <property type="entry name" value="GERANYLGERANYL DIPHOSPHATE REDUCTASE"/>
    <property type="match status" value="1"/>
</dbReference>
<dbReference type="InterPro" id="IPR050407">
    <property type="entry name" value="Geranylgeranyl_reductase"/>
</dbReference>
<dbReference type="InterPro" id="IPR036188">
    <property type="entry name" value="FAD/NAD-bd_sf"/>
</dbReference>
<name>A0A1I2KAL1_9FLAO</name>
<accession>A0A1I2KAL1</accession>